<reference evidence="1 2" key="1">
    <citation type="submission" date="2018-05" db="EMBL/GenBank/DDBJ databases">
        <title>Legionella qingyii sp.nov., whole genome shotgun sequence.</title>
        <authorList>
            <person name="Wu H."/>
            <person name="Zhu Q."/>
            <person name="Hu C."/>
        </authorList>
    </citation>
    <scope>NUCLEOTIDE SEQUENCE [LARGE SCALE GENOMIC DNA]</scope>
    <source>
        <strain evidence="1 2">HEB18</strain>
    </source>
</reference>
<gene>
    <name evidence="1" type="ORF">DGG96_03625</name>
</gene>
<sequence length="108" mass="12187">MAVVWVQLILVVKEIRGLGVINFTVEGVDIMHTFVLRENKEKVPSLGVMSYCSITNEILINYSTDKKKEKLTRAASLQRVTSKKVVVLLELHNLLIINLTIVVLIKVN</sequence>
<proteinExistence type="predicted"/>
<dbReference type="EMBL" id="QHJG01000004">
    <property type="protein sequence ID" value="PWY57088.1"/>
    <property type="molecule type" value="Genomic_DNA"/>
</dbReference>
<dbReference type="AlphaFoldDB" id="A0A317U7C2"/>
<dbReference type="Proteomes" id="UP000247152">
    <property type="component" value="Unassembled WGS sequence"/>
</dbReference>
<comment type="caution">
    <text evidence="1">The sequence shown here is derived from an EMBL/GenBank/DDBJ whole genome shotgun (WGS) entry which is preliminary data.</text>
</comment>
<evidence type="ECO:0000313" key="2">
    <source>
        <dbReference type="Proteomes" id="UP000247152"/>
    </source>
</evidence>
<evidence type="ECO:0000313" key="1">
    <source>
        <dbReference type="EMBL" id="PWY57088.1"/>
    </source>
</evidence>
<protein>
    <submittedName>
        <fullName evidence="1">Uncharacterized protein</fullName>
    </submittedName>
</protein>
<organism evidence="1 2">
    <name type="scientific">Legionella qingyii</name>
    <dbReference type="NCBI Taxonomy" id="2184757"/>
    <lineage>
        <taxon>Bacteria</taxon>
        <taxon>Pseudomonadati</taxon>
        <taxon>Pseudomonadota</taxon>
        <taxon>Gammaproteobacteria</taxon>
        <taxon>Legionellales</taxon>
        <taxon>Legionellaceae</taxon>
        <taxon>Legionella</taxon>
    </lineage>
</organism>
<name>A0A317U7C2_9GAMM</name>
<accession>A0A317U7C2</accession>